<feature type="domain" description="KilA-N DNA-binding" evidence="1">
    <location>
        <begin position="32"/>
        <end position="119"/>
    </location>
</feature>
<name>A0A2Y9BN95_9FIRM</name>
<evidence type="ECO:0000259" key="1">
    <source>
        <dbReference type="Pfam" id="PF10543"/>
    </source>
</evidence>
<protein>
    <submittedName>
        <fullName evidence="2">ORF6N domain-containing protein</fullName>
    </submittedName>
</protein>
<comment type="caution">
    <text evidence="2">The sequence shown here is derived from an EMBL/GenBank/DDBJ whole genome shotgun (WGS) entry which is preliminary data.</text>
</comment>
<dbReference type="AlphaFoldDB" id="A0A2Y9BN95"/>
<dbReference type="Pfam" id="PF10543">
    <property type="entry name" value="ORF6N"/>
    <property type="match status" value="1"/>
</dbReference>
<gene>
    <name evidence="2" type="ORF">A8806_11668</name>
</gene>
<sequence length="320" mass="37094">MVKTEQTTLAEADENIQISTVESAQSDIKNFIYVVRNQQVMIDSDLAMLYQVETRTLNQAVKRNMARFPEKFRFQLSESEYENLKSQFVISSNEESGHGGRRTLPYVFTEQGIAMLSAVLRSDIAVQISINIMDAFVEMRQFIANNSLLFERISHVELKQLEYQKRTDEKLEQIFEYISEHEEASQKIFFDGQIYDAFSLIVSLIQKAEKEIALIDGYVDVETLNLFSKKKENVAVTIYTQKRTRLTKTDMQNFNAQYPTLNVKYTNVFHDRFLIIDREKAYHVGASLKDAGKKCFGINLIQDVGIVKDILQRLELEMEE</sequence>
<evidence type="ECO:0000313" key="2">
    <source>
        <dbReference type="EMBL" id="PWJ22892.1"/>
    </source>
</evidence>
<organism evidence="2 3">
    <name type="scientific">Faecalicatena orotica</name>
    <dbReference type="NCBI Taxonomy" id="1544"/>
    <lineage>
        <taxon>Bacteria</taxon>
        <taxon>Bacillati</taxon>
        <taxon>Bacillota</taxon>
        <taxon>Clostridia</taxon>
        <taxon>Lachnospirales</taxon>
        <taxon>Lachnospiraceae</taxon>
        <taxon>Faecalicatena</taxon>
    </lineage>
</organism>
<proteinExistence type="predicted"/>
<evidence type="ECO:0000313" key="3">
    <source>
        <dbReference type="Proteomes" id="UP000245845"/>
    </source>
</evidence>
<dbReference type="Proteomes" id="UP000245845">
    <property type="component" value="Unassembled WGS sequence"/>
</dbReference>
<reference evidence="2 3" key="1">
    <citation type="submission" date="2018-05" db="EMBL/GenBank/DDBJ databases">
        <title>The Hungate 1000. A catalogue of reference genomes from the rumen microbiome.</title>
        <authorList>
            <person name="Kelly W."/>
        </authorList>
    </citation>
    <scope>NUCLEOTIDE SEQUENCE [LARGE SCALE GENOMIC DNA]</scope>
    <source>
        <strain evidence="2 3">NLAE-zl-C242</strain>
    </source>
</reference>
<dbReference type="OrthoDB" id="9816206at2"/>
<dbReference type="RefSeq" id="WP_109733279.1">
    <property type="nucleotide sequence ID" value="NZ_BAAACK010000022.1"/>
</dbReference>
<dbReference type="InterPro" id="IPR018873">
    <property type="entry name" value="KilA-N_DNA-bd_domain"/>
</dbReference>
<dbReference type="EMBL" id="QGDL01000016">
    <property type="protein sequence ID" value="PWJ22892.1"/>
    <property type="molecule type" value="Genomic_DNA"/>
</dbReference>
<accession>A0A2Y9BN95</accession>
<keyword evidence="3" id="KW-1185">Reference proteome</keyword>